<sequence>MTAQADLDPTDRHNSHARGSEKLRAHAAMLVFALMIASSFSIGGLATRYVAPTALQAIRYAIAVLVLVPVSMLAARQPVRLPKEPHRFIVLGLLMAVYMVTMFVALRFTKPVATGAVFTLMPLLSAGFAWLLMRQRTRFDVLISLILAAVGAVWVIFRGDLHALLSFNVGRGELIYFVGVTCHAIYVPLLRLFNRGEPPLVFMLWAVLATLGFIALSAVPALAAIDVAAVPWLVWAAAVYLAIATTVITFFLLQYASLRLPAPKVLAYGYLTPTFIIILEGLLGHGWAGASVFAGALVTAGGLVLMATLPD</sequence>
<dbReference type="Proteomes" id="UP000759443">
    <property type="component" value="Unassembled WGS sequence"/>
</dbReference>
<dbReference type="RefSeq" id="WP_209941187.1">
    <property type="nucleotide sequence ID" value="NZ_JAGGJU010000001.1"/>
</dbReference>
<feature type="transmembrane region" description="Helical" evidence="6">
    <location>
        <begin position="229"/>
        <end position="253"/>
    </location>
</feature>
<feature type="domain" description="EamA" evidence="7">
    <location>
        <begin position="26"/>
        <end position="156"/>
    </location>
</feature>
<evidence type="ECO:0000256" key="5">
    <source>
        <dbReference type="ARBA" id="ARBA00023136"/>
    </source>
</evidence>
<feature type="transmembrane region" description="Helical" evidence="6">
    <location>
        <begin position="139"/>
        <end position="159"/>
    </location>
</feature>
<feature type="transmembrane region" description="Helical" evidence="6">
    <location>
        <begin position="290"/>
        <end position="309"/>
    </location>
</feature>
<feature type="transmembrane region" description="Helical" evidence="6">
    <location>
        <begin position="200"/>
        <end position="223"/>
    </location>
</feature>
<keyword evidence="9" id="KW-1185">Reference proteome</keyword>
<dbReference type="Pfam" id="PF00892">
    <property type="entry name" value="EamA"/>
    <property type="match status" value="2"/>
</dbReference>
<feature type="transmembrane region" description="Helical" evidence="6">
    <location>
        <begin position="112"/>
        <end position="132"/>
    </location>
</feature>
<organism evidence="8 9">
    <name type="scientific">Rhizobium halophytocola</name>
    <dbReference type="NCBI Taxonomy" id="735519"/>
    <lineage>
        <taxon>Bacteria</taxon>
        <taxon>Pseudomonadati</taxon>
        <taxon>Pseudomonadota</taxon>
        <taxon>Alphaproteobacteria</taxon>
        <taxon>Hyphomicrobiales</taxon>
        <taxon>Rhizobiaceae</taxon>
        <taxon>Rhizobium/Agrobacterium group</taxon>
        <taxon>Rhizobium</taxon>
    </lineage>
</organism>
<dbReference type="InterPro" id="IPR000620">
    <property type="entry name" value="EamA_dom"/>
</dbReference>
<evidence type="ECO:0000259" key="7">
    <source>
        <dbReference type="Pfam" id="PF00892"/>
    </source>
</evidence>
<evidence type="ECO:0000256" key="4">
    <source>
        <dbReference type="ARBA" id="ARBA00022989"/>
    </source>
</evidence>
<comment type="similarity">
    <text evidence="2">Belongs to the EamA transporter family.</text>
</comment>
<comment type="subcellular location">
    <subcellularLocation>
        <location evidence="1">Membrane</location>
        <topology evidence="1">Multi-pass membrane protein</topology>
    </subcellularLocation>
</comment>
<feature type="transmembrane region" description="Helical" evidence="6">
    <location>
        <begin position="27"/>
        <end position="51"/>
    </location>
</feature>
<dbReference type="InterPro" id="IPR037185">
    <property type="entry name" value="EmrE-like"/>
</dbReference>
<evidence type="ECO:0000256" key="6">
    <source>
        <dbReference type="SAM" id="Phobius"/>
    </source>
</evidence>
<evidence type="ECO:0000256" key="2">
    <source>
        <dbReference type="ARBA" id="ARBA00007362"/>
    </source>
</evidence>
<keyword evidence="3 6" id="KW-0812">Transmembrane</keyword>
<name>A0ABS4DSK8_9HYPH</name>
<dbReference type="PANTHER" id="PTHR32322:SF2">
    <property type="entry name" value="EAMA DOMAIN-CONTAINING PROTEIN"/>
    <property type="match status" value="1"/>
</dbReference>
<evidence type="ECO:0000313" key="9">
    <source>
        <dbReference type="Proteomes" id="UP000759443"/>
    </source>
</evidence>
<feature type="domain" description="EamA" evidence="7">
    <location>
        <begin position="171"/>
        <end position="307"/>
    </location>
</feature>
<feature type="transmembrane region" description="Helical" evidence="6">
    <location>
        <begin position="57"/>
        <end position="76"/>
    </location>
</feature>
<evidence type="ECO:0000313" key="8">
    <source>
        <dbReference type="EMBL" id="MBP1848665.1"/>
    </source>
</evidence>
<proteinExistence type="inferred from homology"/>
<reference evidence="8 9" key="1">
    <citation type="submission" date="2021-03" db="EMBL/GenBank/DDBJ databases">
        <title>Genomic Encyclopedia of Type Strains, Phase IV (KMG-IV): sequencing the most valuable type-strain genomes for metagenomic binning, comparative biology and taxonomic classification.</title>
        <authorList>
            <person name="Goeker M."/>
        </authorList>
    </citation>
    <scope>NUCLEOTIDE SEQUENCE [LARGE SCALE GENOMIC DNA]</scope>
    <source>
        <strain evidence="8 9">DSM 21600</strain>
    </source>
</reference>
<comment type="caution">
    <text evidence="8">The sequence shown here is derived from an EMBL/GenBank/DDBJ whole genome shotgun (WGS) entry which is preliminary data.</text>
</comment>
<keyword evidence="4 6" id="KW-1133">Transmembrane helix</keyword>
<gene>
    <name evidence="8" type="ORF">J2Z17_000082</name>
</gene>
<feature type="transmembrane region" description="Helical" evidence="6">
    <location>
        <begin position="174"/>
        <end position="193"/>
    </location>
</feature>
<dbReference type="InterPro" id="IPR050638">
    <property type="entry name" value="AA-Vitamin_Transporters"/>
</dbReference>
<protein>
    <submittedName>
        <fullName evidence="8">Drug/metabolite transporter (DMT)-like permease</fullName>
    </submittedName>
</protein>
<keyword evidence="5 6" id="KW-0472">Membrane</keyword>
<accession>A0ABS4DSK8</accession>
<feature type="transmembrane region" description="Helical" evidence="6">
    <location>
        <begin position="265"/>
        <end position="284"/>
    </location>
</feature>
<feature type="transmembrane region" description="Helical" evidence="6">
    <location>
        <begin position="88"/>
        <end position="106"/>
    </location>
</feature>
<dbReference type="SUPFAM" id="SSF103481">
    <property type="entry name" value="Multidrug resistance efflux transporter EmrE"/>
    <property type="match status" value="1"/>
</dbReference>
<evidence type="ECO:0000256" key="1">
    <source>
        <dbReference type="ARBA" id="ARBA00004141"/>
    </source>
</evidence>
<dbReference type="PANTHER" id="PTHR32322">
    <property type="entry name" value="INNER MEMBRANE TRANSPORTER"/>
    <property type="match status" value="1"/>
</dbReference>
<dbReference type="EMBL" id="JAGGJU010000001">
    <property type="protein sequence ID" value="MBP1848665.1"/>
    <property type="molecule type" value="Genomic_DNA"/>
</dbReference>
<evidence type="ECO:0000256" key="3">
    <source>
        <dbReference type="ARBA" id="ARBA00022692"/>
    </source>
</evidence>